<gene>
    <name evidence="2" type="ORF">BKD09_06425</name>
</gene>
<dbReference type="Proteomes" id="UP000181962">
    <property type="component" value="Chromosome"/>
</dbReference>
<proteinExistence type="predicted"/>
<feature type="region of interest" description="Disordered" evidence="1">
    <location>
        <begin position="38"/>
        <end position="63"/>
    </location>
</feature>
<protein>
    <recommendedName>
        <fullName evidence="4">Outer membrane protein beta-barrel domain-containing protein</fullName>
    </recommendedName>
</protein>
<evidence type="ECO:0000313" key="3">
    <source>
        <dbReference type="Proteomes" id="UP000181962"/>
    </source>
</evidence>
<dbReference type="InterPro" id="IPR011250">
    <property type="entry name" value="OMP/PagP_B-barrel"/>
</dbReference>
<sequence>MTASAAHAEDVPSNAELFRMLKAQQQTISELRAELKQAKQERRTVTPREATAPAAKPAGRDAARETVAVAPPAQAYAMYNKGPAVVPARTGGAYVGVFGGGGSRGGTDVSQLGTVFFVEAVGGPLAVDATGRTSSGGVGFGGAHLGYEWSYGTYLRPALEIEGFYLAGNQPRATLVTPTDRFAEHSFDTTFPTRTTVLLANMVVGFNTFYQGITPYIGGGIGAANVSINGATSTQTDPAEPGINHFNARPDSSAWTFAAQAKAGARFALGNSGAYLFGEYRYLYVGDVNQVFGSTVNPAHAATSPWTASFGGTSHHLAAGGIGFGF</sequence>
<accession>A0A1L3F3T0</accession>
<dbReference type="AlphaFoldDB" id="A0A1L3F3T0"/>
<dbReference type="SUPFAM" id="SSF56925">
    <property type="entry name" value="OMPA-like"/>
    <property type="match status" value="1"/>
</dbReference>
<feature type="compositionally biased region" description="Low complexity" evidence="1">
    <location>
        <begin position="47"/>
        <end position="57"/>
    </location>
</feature>
<name>A0A1L3F3T0_BRAJP</name>
<evidence type="ECO:0008006" key="4">
    <source>
        <dbReference type="Google" id="ProtNLM"/>
    </source>
</evidence>
<dbReference type="Gene3D" id="2.40.160.20">
    <property type="match status" value="1"/>
</dbReference>
<reference evidence="2 3" key="1">
    <citation type="submission" date="2016-11" db="EMBL/GenBank/DDBJ databases">
        <title>Complete Genome Sequence of Bradyrhizobium sp. strain J5, an isolated from soybean nodule in Hokkaido.</title>
        <authorList>
            <person name="Kanehara K."/>
        </authorList>
    </citation>
    <scope>NUCLEOTIDE SEQUENCE [LARGE SCALE GENOMIC DNA]</scope>
    <source>
        <strain evidence="2 3">J5</strain>
    </source>
</reference>
<evidence type="ECO:0000256" key="1">
    <source>
        <dbReference type="SAM" id="MobiDB-lite"/>
    </source>
</evidence>
<dbReference type="EMBL" id="CP017637">
    <property type="protein sequence ID" value="APG07965.1"/>
    <property type="molecule type" value="Genomic_DNA"/>
</dbReference>
<organism evidence="2 3">
    <name type="scientific">Bradyrhizobium japonicum</name>
    <dbReference type="NCBI Taxonomy" id="375"/>
    <lineage>
        <taxon>Bacteria</taxon>
        <taxon>Pseudomonadati</taxon>
        <taxon>Pseudomonadota</taxon>
        <taxon>Alphaproteobacteria</taxon>
        <taxon>Hyphomicrobiales</taxon>
        <taxon>Nitrobacteraceae</taxon>
        <taxon>Bradyrhizobium</taxon>
    </lineage>
</organism>
<evidence type="ECO:0000313" key="2">
    <source>
        <dbReference type="EMBL" id="APG07965.1"/>
    </source>
</evidence>
<dbReference type="OrthoDB" id="5653863at2"/>